<dbReference type="STRING" id="1408281.Epro_1167"/>
<dbReference type="UniPathway" id="UPA00047">
    <property type="reaction ID" value="UER00066"/>
</dbReference>
<dbReference type="PANTHER" id="PTHR43538:SF1">
    <property type="entry name" value="(R)-CITRAMALATE SYNTHASE"/>
    <property type="match status" value="1"/>
</dbReference>
<evidence type="ECO:0000256" key="8">
    <source>
        <dbReference type="NCBIfam" id="TIGR00977"/>
    </source>
</evidence>
<evidence type="ECO:0000256" key="3">
    <source>
        <dbReference type="ARBA" id="ARBA00022605"/>
    </source>
</evidence>
<dbReference type="InterPro" id="IPR054691">
    <property type="entry name" value="LeuA/HCS_post-cat"/>
</dbReference>
<evidence type="ECO:0000256" key="1">
    <source>
        <dbReference type="ARBA" id="ARBA00004743"/>
    </source>
</evidence>
<keyword evidence="12" id="KW-1185">Reference proteome</keyword>
<dbReference type="InterPro" id="IPR002034">
    <property type="entry name" value="AIPM/Hcit_synth_CS"/>
</dbReference>
<dbReference type="PROSITE" id="PS00815">
    <property type="entry name" value="AIPM_HOMOCIT_SYNTH_1"/>
    <property type="match status" value="1"/>
</dbReference>
<name>A0A0G3WIS6_9BACT</name>
<evidence type="ECO:0000256" key="4">
    <source>
        <dbReference type="ARBA" id="ARBA00022624"/>
    </source>
</evidence>
<keyword evidence="3" id="KW-0028">Amino-acid biosynthesis</keyword>
<dbReference type="Proteomes" id="UP000035337">
    <property type="component" value="Chromosome"/>
</dbReference>
<keyword evidence="5 9" id="KW-0808">Transferase</keyword>
<protein>
    <recommendedName>
        <fullName evidence="8">Citramalate synthase</fullName>
        <ecNumber evidence="8">2.3.3.21</ecNumber>
    </recommendedName>
</protein>
<dbReference type="SUPFAM" id="SSF110921">
    <property type="entry name" value="2-isopropylmalate synthase LeuA, allosteric (dimerisation) domain"/>
    <property type="match status" value="1"/>
</dbReference>
<dbReference type="RefSeq" id="WP_052571184.1">
    <property type="nucleotide sequence ID" value="NZ_CP009498.1"/>
</dbReference>
<dbReference type="InterPro" id="IPR013785">
    <property type="entry name" value="Aldolase_TIM"/>
</dbReference>
<evidence type="ECO:0000256" key="5">
    <source>
        <dbReference type="ARBA" id="ARBA00022679"/>
    </source>
</evidence>
<dbReference type="EMBL" id="CP009498">
    <property type="protein sequence ID" value="AKL98546.1"/>
    <property type="molecule type" value="Genomic_DNA"/>
</dbReference>
<dbReference type="NCBIfam" id="TIGR00977">
    <property type="entry name" value="citramal_synth"/>
    <property type="match status" value="1"/>
</dbReference>
<evidence type="ECO:0000313" key="11">
    <source>
        <dbReference type="EMBL" id="AKL98546.1"/>
    </source>
</evidence>
<dbReference type="Gene3D" id="3.20.20.70">
    <property type="entry name" value="Aldolase class I"/>
    <property type="match status" value="1"/>
</dbReference>
<comment type="pathway">
    <text evidence="1">Amino-acid biosynthesis; L-isoleucine biosynthesis; 2-oxobutanoate from pyruvate: step 1/3.</text>
</comment>
<dbReference type="PROSITE" id="PS50991">
    <property type="entry name" value="PYR_CT"/>
    <property type="match status" value="1"/>
</dbReference>
<dbReference type="Pfam" id="PF22617">
    <property type="entry name" value="HCS_D2"/>
    <property type="match status" value="1"/>
</dbReference>
<gene>
    <name evidence="11" type="ORF">Epro_1167</name>
</gene>
<dbReference type="InterPro" id="IPR013709">
    <property type="entry name" value="2-isopropylmalate_synth_dimer"/>
</dbReference>
<comment type="similarity">
    <text evidence="2 9">Belongs to the alpha-IPM synthase/homocitrate synthase family.</text>
</comment>
<dbReference type="Pfam" id="PF08502">
    <property type="entry name" value="LeuA_dimer"/>
    <property type="match status" value="1"/>
</dbReference>
<evidence type="ECO:0000256" key="2">
    <source>
        <dbReference type="ARBA" id="ARBA00006154"/>
    </source>
</evidence>
<accession>A0A0G3WIS6</accession>
<comment type="catalytic activity">
    <reaction evidence="7">
        <text>pyruvate + acetyl-CoA + H2O = (3R)-citramalate + CoA + H(+)</text>
        <dbReference type="Rhea" id="RHEA:19045"/>
        <dbReference type="ChEBI" id="CHEBI:15361"/>
        <dbReference type="ChEBI" id="CHEBI:15377"/>
        <dbReference type="ChEBI" id="CHEBI:15378"/>
        <dbReference type="ChEBI" id="CHEBI:30934"/>
        <dbReference type="ChEBI" id="CHEBI:57287"/>
        <dbReference type="ChEBI" id="CHEBI:57288"/>
        <dbReference type="EC" id="2.3.3.21"/>
    </reaction>
</comment>
<dbReference type="EC" id="2.3.3.21" evidence="8"/>
<dbReference type="GO" id="GO:0043714">
    <property type="term" value="F:(R)-citramalate synthase activity"/>
    <property type="evidence" value="ECO:0007669"/>
    <property type="project" value="UniProtKB-UniRule"/>
</dbReference>
<dbReference type="KEGG" id="epo:Epro_1167"/>
<dbReference type="PANTHER" id="PTHR43538">
    <property type="entry name" value="ALPHA-IPM SYNTHASE/HOMOCITRATE SYNTHASE"/>
    <property type="match status" value="1"/>
</dbReference>
<dbReference type="InterPro" id="IPR005675">
    <property type="entry name" value="Citramal_synthase"/>
</dbReference>
<dbReference type="AlphaFoldDB" id="A0A0G3WIS6"/>
<sequence>MKNIQIFDTTLRDGSQGAGISFSVEDKIKIAKALDAFGVSYIEGGWPGANPKDEQFFALAKRLRLSSKLVAFSSTRRKGVKAADDSNLRAVIKSGVKTACIFGKSWDMHVKYALKTTSEENLKMISDSVAFLKSKKLEVIFDAEHFFDGYKNNKNYALASVKAASDAGADIVCLCETNGGMLPSDISKITAQTVEAFPKVKFAIHAHNDSGCAVANSISAVEEGCVMVQGTINGIGERCGNANLCSIIPALQIKKDYKCVAPKALSKLTELSRYVDEIANLIPDDTKPYVGRNAFAHKAGIHVSAIEKNSQTYEHIKPESVGNERRIIVSDMSGKSNVVSKAGELALGLKGDGEDVKQVIKIIKEKENAGYQYEDADGSFFLLTKKALESFKPFFSLKSYRVAVEKDETGAIVSEATVKLNIKGKEEHTVAEGDGPVNALDNCLRKALIKYYPQIKNVFLTDFKVRVVDSKANTAARVRVFIESSDASKSWGTIGVNENIIDASWQALSDAVEYKLIKSKK</sequence>
<keyword evidence="6" id="KW-0100">Branched-chain amino acid biosynthesis</keyword>
<dbReference type="OrthoDB" id="9804858at2"/>
<evidence type="ECO:0000256" key="7">
    <source>
        <dbReference type="ARBA" id="ARBA00048263"/>
    </source>
</evidence>
<dbReference type="Gene3D" id="3.30.160.270">
    <property type="match status" value="1"/>
</dbReference>
<dbReference type="PATRIC" id="fig|1408281.3.peg.1204"/>
<evidence type="ECO:0000259" key="10">
    <source>
        <dbReference type="PROSITE" id="PS50991"/>
    </source>
</evidence>
<dbReference type="GO" id="GO:0009098">
    <property type="term" value="P:L-leucine biosynthetic process"/>
    <property type="evidence" value="ECO:0007669"/>
    <property type="project" value="InterPro"/>
</dbReference>
<feature type="domain" description="Pyruvate carboxyltransferase" evidence="10">
    <location>
        <begin position="4"/>
        <end position="266"/>
    </location>
</feature>
<dbReference type="Pfam" id="PF00682">
    <property type="entry name" value="HMGL-like"/>
    <property type="match status" value="1"/>
</dbReference>
<evidence type="ECO:0000256" key="9">
    <source>
        <dbReference type="RuleBase" id="RU003523"/>
    </source>
</evidence>
<dbReference type="CDD" id="cd07941">
    <property type="entry name" value="DRE_TIM_LeuA3"/>
    <property type="match status" value="1"/>
</dbReference>
<dbReference type="PROSITE" id="PS00816">
    <property type="entry name" value="AIPM_HOMOCIT_SYNTH_2"/>
    <property type="match status" value="1"/>
</dbReference>
<evidence type="ECO:0000256" key="6">
    <source>
        <dbReference type="ARBA" id="ARBA00023304"/>
    </source>
</evidence>
<dbReference type="SUPFAM" id="SSF51569">
    <property type="entry name" value="Aldolase"/>
    <property type="match status" value="1"/>
</dbReference>
<keyword evidence="4" id="KW-0412">Isoleucine biosynthesis</keyword>
<dbReference type="Gene3D" id="1.10.238.260">
    <property type="match status" value="1"/>
</dbReference>
<reference evidence="11 12" key="1">
    <citation type="submission" date="2014-09" db="EMBL/GenBank/DDBJ databases">
        <title>Complete genome sequence of Endomicrobium proavitum.</title>
        <authorList>
            <person name="Zheng H."/>
        </authorList>
    </citation>
    <scope>NUCLEOTIDE SEQUENCE [LARGE SCALE GENOMIC DNA]</scope>
    <source>
        <strain evidence="11 12">Rsa215</strain>
    </source>
</reference>
<dbReference type="GO" id="GO:0009097">
    <property type="term" value="P:isoleucine biosynthetic process"/>
    <property type="evidence" value="ECO:0007669"/>
    <property type="project" value="UniProtKB-UniRule"/>
</dbReference>
<evidence type="ECO:0000313" key="12">
    <source>
        <dbReference type="Proteomes" id="UP000035337"/>
    </source>
</evidence>
<dbReference type="InterPro" id="IPR036230">
    <property type="entry name" value="LeuA_allosteric_dom_sf"/>
</dbReference>
<dbReference type="GO" id="GO:0003852">
    <property type="term" value="F:2-isopropylmalate synthase activity"/>
    <property type="evidence" value="ECO:0007669"/>
    <property type="project" value="InterPro"/>
</dbReference>
<proteinExistence type="inferred from homology"/>
<organism evidence="11 12">
    <name type="scientific">Endomicrobium proavitum</name>
    <dbReference type="NCBI Taxonomy" id="1408281"/>
    <lineage>
        <taxon>Bacteria</taxon>
        <taxon>Pseudomonadati</taxon>
        <taxon>Elusimicrobiota</taxon>
        <taxon>Endomicrobiia</taxon>
        <taxon>Endomicrobiales</taxon>
        <taxon>Endomicrobiaceae</taxon>
        <taxon>Endomicrobium</taxon>
    </lineage>
</organism>
<dbReference type="SMART" id="SM00917">
    <property type="entry name" value="LeuA_dimer"/>
    <property type="match status" value="1"/>
</dbReference>
<dbReference type="InterPro" id="IPR000891">
    <property type="entry name" value="PYR_CT"/>
</dbReference>